<evidence type="ECO:0000313" key="3">
    <source>
        <dbReference type="Proteomes" id="UP000053676"/>
    </source>
</evidence>
<evidence type="ECO:0000313" key="2">
    <source>
        <dbReference type="EMBL" id="ETN81833.1"/>
    </source>
</evidence>
<protein>
    <submittedName>
        <fullName evidence="2">Uncharacterized protein</fullName>
    </submittedName>
</protein>
<evidence type="ECO:0000256" key="1">
    <source>
        <dbReference type="SAM" id="MobiDB-lite"/>
    </source>
</evidence>
<keyword evidence="3" id="KW-1185">Reference proteome</keyword>
<dbReference type="EMBL" id="KI658623">
    <property type="protein sequence ID" value="ETN81833.1"/>
    <property type="molecule type" value="Genomic_DNA"/>
</dbReference>
<accession>W2TJ74</accession>
<dbReference type="KEGG" id="nai:NECAME_00183"/>
<dbReference type="Proteomes" id="UP000053676">
    <property type="component" value="Unassembled WGS sequence"/>
</dbReference>
<feature type="region of interest" description="Disordered" evidence="1">
    <location>
        <begin position="1"/>
        <end position="22"/>
    </location>
</feature>
<name>W2TJ74_NECAM</name>
<organism evidence="2 3">
    <name type="scientific">Necator americanus</name>
    <name type="common">Human hookworm</name>
    <dbReference type="NCBI Taxonomy" id="51031"/>
    <lineage>
        <taxon>Eukaryota</taxon>
        <taxon>Metazoa</taxon>
        <taxon>Ecdysozoa</taxon>
        <taxon>Nematoda</taxon>
        <taxon>Chromadorea</taxon>
        <taxon>Rhabditida</taxon>
        <taxon>Rhabditina</taxon>
        <taxon>Rhabditomorpha</taxon>
        <taxon>Strongyloidea</taxon>
        <taxon>Ancylostomatidae</taxon>
        <taxon>Bunostominae</taxon>
        <taxon>Necator</taxon>
    </lineage>
</organism>
<gene>
    <name evidence="2" type="ORF">NECAME_00183</name>
</gene>
<reference evidence="3" key="1">
    <citation type="journal article" date="2014" name="Nat. Genet.">
        <title>Genome of the human hookworm Necator americanus.</title>
        <authorList>
            <person name="Tang Y.T."/>
            <person name="Gao X."/>
            <person name="Rosa B.A."/>
            <person name="Abubucker S."/>
            <person name="Hallsworth-Pepin K."/>
            <person name="Martin J."/>
            <person name="Tyagi R."/>
            <person name="Heizer E."/>
            <person name="Zhang X."/>
            <person name="Bhonagiri-Palsikar V."/>
            <person name="Minx P."/>
            <person name="Warren W.C."/>
            <person name="Wang Q."/>
            <person name="Zhan B."/>
            <person name="Hotez P.J."/>
            <person name="Sternberg P.W."/>
            <person name="Dougall A."/>
            <person name="Gaze S.T."/>
            <person name="Mulvenna J."/>
            <person name="Sotillo J."/>
            <person name="Ranganathan S."/>
            <person name="Rabelo E.M."/>
            <person name="Wilson R.K."/>
            <person name="Felgner P.L."/>
            <person name="Bethony J."/>
            <person name="Hawdon J.M."/>
            <person name="Gasser R.B."/>
            <person name="Loukas A."/>
            <person name="Mitreva M."/>
        </authorList>
    </citation>
    <scope>NUCLEOTIDE SEQUENCE [LARGE SCALE GENOMIC DNA]</scope>
</reference>
<proteinExistence type="predicted"/>
<dbReference type="AlphaFoldDB" id="W2TJ74"/>
<sequence length="68" mass="7280">MNISIYDRNLGEFSGSDSQQQEQQCPVAVITCSSEGETETETSAQINGSTTCAVLIQNKDCTGLGENF</sequence>